<feature type="transmembrane region" description="Helical" evidence="2">
    <location>
        <begin position="607"/>
        <end position="634"/>
    </location>
</feature>
<keyword evidence="2" id="KW-1133">Transmembrane helix</keyword>
<comment type="caution">
    <text evidence="3">The sequence shown here is derived from an EMBL/GenBank/DDBJ whole genome shotgun (WGS) entry which is preliminary data.</text>
</comment>
<feature type="region of interest" description="Disordered" evidence="1">
    <location>
        <begin position="289"/>
        <end position="317"/>
    </location>
</feature>
<evidence type="ECO:0000313" key="4">
    <source>
        <dbReference type="Proteomes" id="UP001172102"/>
    </source>
</evidence>
<evidence type="ECO:0000313" key="3">
    <source>
        <dbReference type="EMBL" id="KAK0711822.1"/>
    </source>
</evidence>
<gene>
    <name evidence="3" type="ORF">B0H67DRAFT_647167</name>
</gene>
<dbReference type="Gene3D" id="1.20.58.340">
    <property type="entry name" value="Magnesium transport protein CorA, transmembrane region"/>
    <property type="match status" value="1"/>
</dbReference>
<keyword evidence="4" id="KW-1185">Reference proteome</keyword>
<dbReference type="AlphaFoldDB" id="A0AA40A9L9"/>
<feature type="compositionally biased region" description="Low complexity" evidence="1">
    <location>
        <begin position="678"/>
        <end position="701"/>
    </location>
</feature>
<evidence type="ECO:0000256" key="2">
    <source>
        <dbReference type="SAM" id="Phobius"/>
    </source>
</evidence>
<feature type="transmembrane region" description="Helical" evidence="2">
    <location>
        <begin position="646"/>
        <end position="664"/>
    </location>
</feature>
<keyword evidence="2" id="KW-0812">Transmembrane</keyword>
<sequence length="712" mass="78586">MGSNQGVLLGTNVAMGDATYCSKQGSPTSKCLSILARDHMFANNGTVYCYEISKCTPDSKRYEIELLHHNMWTADLQDISFADQLGQFWKGERATDACHLRLVVVEDISGHLIDLLGHALGLDPLLFIQHLKGSGVNRDSLNPLVGSHCPDTFLGTHIVSAQWYRPVSGLIGEQKKKKGFSLLPDPWPTGDPGDGPGLRVRRLEGFRTREIDTEKETNIFRGAWEIGSACVPAVATDGQASTTTSIPTAWEEKVTVYRESRRGIEFVIVLTDPLPKLRVSGGAHTAARNISSNARGGTGFNPQISGPNSAQKKLKTSPELPYRYKASRWTYQRDGSRPQSASESQSYPDKPRTAHMDMLSWMTNQCLGGPESLIDNPCLLALTNPAEALFRIIFLDTMTLSDVFDDTLQQIRLASLEDSELQVSIGGWRLMLLQAQLRLPALDASISDFIHHASGWPLRPASDTGNFELPHDCRLLVSRARQRISAVIKRAEEVDVALRAELSILESRKQLLESSSVTRLTELAFVFVPLSFVASTFSMQVKELQSPPPLTTFILVASLTVFLAYVLRLFLNSRIFSRISRKTEQAARGYSQVPKGQPVPSGVYMNFVIWSVLLHSASVYGVVLVCLCSVVWLWAGRGQVDDGLKAVLTVVFVITLPLLAAVPFSNDTVSRGLDGDSQQQQQQQQQQLEQRPRSQPDSSSRGHAQEKPAYIV</sequence>
<feature type="compositionally biased region" description="Polar residues" evidence="1">
    <location>
        <begin position="337"/>
        <end position="347"/>
    </location>
</feature>
<dbReference type="EMBL" id="JAUKUA010000005">
    <property type="protein sequence ID" value="KAK0711822.1"/>
    <property type="molecule type" value="Genomic_DNA"/>
</dbReference>
<feature type="region of interest" description="Disordered" evidence="1">
    <location>
        <begin position="671"/>
        <end position="712"/>
    </location>
</feature>
<feature type="transmembrane region" description="Helical" evidence="2">
    <location>
        <begin position="550"/>
        <end position="571"/>
    </location>
</feature>
<evidence type="ECO:0000256" key="1">
    <source>
        <dbReference type="SAM" id="MobiDB-lite"/>
    </source>
</evidence>
<reference evidence="3" key="1">
    <citation type="submission" date="2023-06" db="EMBL/GenBank/DDBJ databases">
        <title>Genome-scale phylogeny and comparative genomics of the fungal order Sordariales.</title>
        <authorList>
            <consortium name="Lawrence Berkeley National Laboratory"/>
            <person name="Hensen N."/>
            <person name="Bonometti L."/>
            <person name="Westerberg I."/>
            <person name="Brannstrom I.O."/>
            <person name="Guillou S."/>
            <person name="Cros-Aarteil S."/>
            <person name="Calhoun S."/>
            <person name="Haridas S."/>
            <person name="Kuo A."/>
            <person name="Mondo S."/>
            <person name="Pangilinan J."/>
            <person name="Riley R."/>
            <person name="Labutti K."/>
            <person name="Andreopoulos B."/>
            <person name="Lipzen A."/>
            <person name="Chen C."/>
            <person name="Yanf M."/>
            <person name="Daum C."/>
            <person name="Ng V."/>
            <person name="Clum A."/>
            <person name="Steindorff A."/>
            <person name="Ohm R."/>
            <person name="Martin F."/>
            <person name="Silar P."/>
            <person name="Natvig D."/>
            <person name="Lalanne C."/>
            <person name="Gautier V."/>
            <person name="Ament-Velasquez S.L."/>
            <person name="Kruys A."/>
            <person name="Hutchinson M.I."/>
            <person name="Powell A.J."/>
            <person name="Barry K."/>
            <person name="Miller A.N."/>
            <person name="Grigoriev I.V."/>
            <person name="Debuchy R."/>
            <person name="Gladieux P."/>
            <person name="Thoren M.H."/>
            <person name="Johannesson H."/>
        </authorList>
    </citation>
    <scope>NUCLEOTIDE SEQUENCE</scope>
    <source>
        <strain evidence="3">SMH4607-1</strain>
    </source>
</reference>
<organism evidence="3 4">
    <name type="scientific">Lasiosphaeris hirsuta</name>
    <dbReference type="NCBI Taxonomy" id="260670"/>
    <lineage>
        <taxon>Eukaryota</taxon>
        <taxon>Fungi</taxon>
        <taxon>Dikarya</taxon>
        <taxon>Ascomycota</taxon>
        <taxon>Pezizomycotina</taxon>
        <taxon>Sordariomycetes</taxon>
        <taxon>Sordariomycetidae</taxon>
        <taxon>Sordariales</taxon>
        <taxon>Lasiosphaeriaceae</taxon>
        <taxon>Lasiosphaeris</taxon>
    </lineage>
</organism>
<proteinExistence type="predicted"/>
<accession>A0AA40A9L9</accession>
<protein>
    <submittedName>
        <fullName evidence="3">Uncharacterized protein</fullName>
    </submittedName>
</protein>
<feature type="compositionally biased region" description="Polar residues" evidence="1">
    <location>
        <begin position="289"/>
        <end position="311"/>
    </location>
</feature>
<name>A0AA40A9L9_9PEZI</name>
<keyword evidence="2" id="KW-0472">Membrane</keyword>
<feature type="region of interest" description="Disordered" evidence="1">
    <location>
        <begin position="331"/>
        <end position="352"/>
    </location>
</feature>
<dbReference type="Proteomes" id="UP001172102">
    <property type="component" value="Unassembled WGS sequence"/>
</dbReference>